<dbReference type="InterPro" id="IPR009394">
    <property type="entry name" value="MmcB-like"/>
</dbReference>
<dbReference type="PIRSF" id="PIRSF031796">
    <property type="entry name" value="UPC031796"/>
    <property type="match status" value="1"/>
</dbReference>
<accession>A0A7G5ILD8</accession>
<keyword evidence="2" id="KW-1185">Reference proteome</keyword>
<dbReference type="Pfam" id="PF06319">
    <property type="entry name" value="MmcB-like"/>
    <property type="match status" value="1"/>
</dbReference>
<evidence type="ECO:0000313" key="1">
    <source>
        <dbReference type="EMBL" id="QMW24180.1"/>
    </source>
</evidence>
<dbReference type="AlphaFoldDB" id="A0A7G5ILD8"/>
<dbReference type="Proteomes" id="UP000515292">
    <property type="component" value="Chromosome"/>
</dbReference>
<dbReference type="KEGG" id="sand:H3309_06920"/>
<evidence type="ECO:0000313" key="2">
    <source>
        <dbReference type="Proteomes" id="UP000515292"/>
    </source>
</evidence>
<reference evidence="1 2" key="1">
    <citation type="submission" date="2020-07" db="EMBL/GenBank/DDBJ databases">
        <title>Complete genome sequence for Sandaracinobacter sp. M6.</title>
        <authorList>
            <person name="Tang Y."/>
            <person name="Liu Q."/>
            <person name="Guo Z."/>
            <person name="Lei P."/>
            <person name="Huang B."/>
        </authorList>
    </citation>
    <scope>NUCLEOTIDE SEQUENCE [LARGE SCALE GENOMIC DNA]</scope>
    <source>
        <strain evidence="1 2">M6</strain>
    </source>
</reference>
<name>A0A7G5ILD8_9SPHN</name>
<protein>
    <submittedName>
        <fullName evidence="1">MmcB family DNA repair protein</fullName>
    </submittedName>
</protein>
<dbReference type="RefSeq" id="WP_182298003.1">
    <property type="nucleotide sequence ID" value="NZ_CP059851.1"/>
</dbReference>
<organism evidence="1 2">
    <name type="scientific">Sandaracinobacteroides saxicola</name>
    <dbReference type="NCBI Taxonomy" id="2759707"/>
    <lineage>
        <taxon>Bacteria</taxon>
        <taxon>Pseudomonadati</taxon>
        <taxon>Pseudomonadota</taxon>
        <taxon>Alphaproteobacteria</taxon>
        <taxon>Sphingomonadales</taxon>
        <taxon>Sphingosinicellaceae</taxon>
        <taxon>Sandaracinobacteroides</taxon>
    </lineage>
</organism>
<sequence>MTLLLAATDVLRGVARHFWYRGFACLCEVPLGNGRRADLVGIGARGEVALVEVKVSAADLRGDRKWTDYLDYCDEYWWAVPEGPLAGIVADAAYLPDRSGLLIADGYEAAVIRPAPVVPLNAARRRAELLRFARCAAHRAMRGADAGFDGYGEL</sequence>
<gene>
    <name evidence="1" type="ORF">H3309_06920</name>
</gene>
<proteinExistence type="predicted"/>
<dbReference type="EMBL" id="CP059851">
    <property type="protein sequence ID" value="QMW24180.1"/>
    <property type="molecule type" value="Genomic_DNA"/>
</dbReference>